<keyword evidence="5 9" id="KW-0808">Transferase</keyword>
<dbReference type="SUPFAM" id="SSF46767">
    <property type="entry name" value="Methylated DNA-protein cysteine methyltransferase, C-terminal domain"/>
    <property type="match status" value="1"/>
</dbReference>
<dbReference type="PANTHER" id="PTHR10815">
    <property type="entry name" value="METHYLATED-DNA--PROTEIN-CYSTEINE METHYLTRANSFERASE"/>
    <property type="match status" value="1"/>
</dbReference>
<evidence type="ECO:0000313" key="12">
    <source>
        <dbReference type="Proteomes" id="UP000569903"/>
    </source>
</evidence>
<comment type="caution">
    <text evidence="11">The sequence shown here is derived from an EMBL/GenBank/DDBJ whole genome shotgun (WGS) entry which is preliminary data.</text>
</comment>
<gene>
    <name evidence="11" type="ORF">HB850_09665</name>
</gene>
<dbReference type="EC" id="2.1.1.63" evidence="9"/>
<dbReference type="AlphaFoldDB" id="A0A841YZN3"/>
<dbReference type="CDD" id="cd06445">
    <property type="entry name" value="ATase"/>
    <property type="match status" value="1"/>
</dbReference>
<evidence type="ECO:0000256" key="5">
    <source>
        <dbReference type="ARBA" id="ARBA00022679"/>
    </source>
</evidence>
<accession>A0A841YZN3</accession>
<comment type="similarity">
    <text evidence="2 9">Belongs to the MGMT family.</text>
</comment>
<evidence type="ECO:0000259" key="10">
    <source>
        <dbReference type="Pfam" id="PF01035"/>
    </source>
</evidence>
<evidence type="ECO:0000256" key="9">
    <source>
        <dbReference type="HAMAP-Rule" id="MF_00772"/>
    </source>
</evidence>
<dbReference type="GO" id="GO:0032259">
    <property type="term" value="P:methylation"/>
    <property type="evidence" value="ECO:0007669"/>
    <property type="project" value="UniProtKB-KW"/>
</dbReference>
<dbReference type="Gene3D" id="1.10.10.10">
    <property type="entry name" value="Winged helix-like DNA-binding domain superfamily/Winged helix DNA-binding domain"/>
    <property type="match status" value="1"/>
</dbReference>
<comment type="function">
    <text evidence="9">Involved in the cellular defense against the biological effects of O6-methylguanine (O6-MeG) and O4-methylthymine (O4-MeT) in DNA. Repairs the methylated nucleobase in DNA by stoichiometrically transferring the methyl group to a cysteine residue in the enzyme. This is a suicide reaction: the enzyme is irreversibly inactivated.</text>
</comment>
<dbReference type="InterPro" id="IPR036217">
    <property type="entry name" value="MethylDNA_cys_MeTrfase_DNAb"/>
</dbReference>
<evidence type="ECO:0000256" key="8">
    <source>
        <dbReference type="ARBA" id="ARBA00049348"/>
    </source>
</evidence>
<evidence type="ECO:0000256" key="7">
    <source>
        <dbReference type="ARBA" id="ARBA00023204"/>
    </source>
</evidence>
<organism evidence="11 12">
    <name type="scientific">Listeria newyorkensis</name>
    <dbReference type="NCBI Taxonomy" id="1497681"/>
    <lineage>
        <taxon>Bacteria</taxon>
        <taxon>Bacillati</taxon>
        <taxon>Bacillota</taxon>
        <taxon>Bacilli</taxon>
        <taxon>Bacillales</taxon>
        <taxon>Listeriaceae</taxon>
        <taxon>Listeria</taxon>
    </lineage>
</organism>
<keyword evidence="4 9" id="KW-0489">Methyltransferase</keyword>
<protein>
    <recommendedName>
        <fullName evidence="9">Methylated-DNA--protein-cysteine methyltransferase</fullName>
        <ecNumber evidence="9">2.1.1.63</ecNumber>
    </recommendedName>
    <alternativeName>
        <fullName evidence="9">6-O-methylguanine-DNA methyltransferase</fullName>
        <shortName evidence="9">MGMT</shortName>
    </alternativeName>
    <alternativeName>
        <fullName evidence="9">O-6-methylguanine-DNA-alkyltransferase</fullName>
    </alternativeName>
</protein>
<keyword evidence="7 9" id="KW-0234">DNA repair</keyword>
<feature type="active site" description="Nucleophile; methyl group acceptor" evidence="9">
    <location>
        <position position="128"/>
    </location>
</feature>
<comment type="subcellular location">
    <subcellularLocation>
        <location evidence="9">Cytoplasm</location>
    </subcellularLocation>
</comment>
<dbReference type="SUPFAM" id="SSF53155">
    <property type="entry name" value="Methylated DNA-protein cysteine methyltransferase domain"/>
    <property type="match status" value="1"/>
</dbReference>
<feature type="domain" description="Methylated-DNA-[protein]-cysteine S-methyltransferase DNA binding" evidence="10">
    <location>
        <begin position="77"/>
        <end position="156"/>
    </location>
</feature>
<evidence type="ECO:0000256" key="2">
    <source>
        <dbReference type="ARBA" id="ARBA00008711"/>
    </source>
</evidence>
<keyword evidence="6 9" id="KW-0227">DNA damage</keyword>
<dbReference type="PANTHER" id="PTHR10815:SF13">
    <property type="entry name" value="METHYLATED-DNA--PROTEIN-CYSTEINE METHYLTRANSFERASE"/>
    <property type="match status" value="1"/>
</dbReference>
<dbReference type="PROSITE" id="PS00374">
    <property type="entry name" value="MGMT"/>
    <property type="match status" value="1"/>
</dbReference>
<dbReference type="Proteomes" id="UP000569903">
    <property type="component" value="Unassembled WGS sequence"/>
</dbReference>
<dbReference type="EMBL" id="JAARQN010000008">
    <property type="protein sequence ID" value="MBC1458027.1"/>
    <property type="molecule type" value="Genomic_DNA"/>
</dbReference>
<dbReference type="InterPro" id="IPR014048">
    <property type="entry name" value="MethylDNA_cys_MeTrfase_DNA-bd"/>
</dbReference>
<proteinExistence type="inferred from homology"/>
<dbReference type="InterPro" id="IPR036631">
    <property type="entry name" value="MGMT_N_sf"/>
</dbReference>
<dbReference type="NCBIfam" id="TIGR00589">
    <property type="entry name" value="ogt"/>
    <property type="match status" value="1"/>
</dbReference>
<dbReference type="GO" id="GO:0003908">
    <property type="term" value="F:methylated-DNA-[protein]-cysteine S-methyltransferase activity"/>
    <property type="evidence" value="ECO:0007669"/>
    <property type="project" value="UniProtKB-UniRule"/>
</dbReference>
<dbReference type="Pfam" id="PF01035">
    <property type="entry name" value="DNA_binding_1"/>
    <property type="match status" value="1"/>
</dbReference>
<evidence type="ECO:0000256" key="3">
    <source>
        <dbReference type="ARBA" id="ARBA00022490"/>
    </source>
</evidence>
<evidence type="ECO:0000313" key="11">
    <source>
        <dbReference type="EMBL" id="MBC1458027.1"/>
    </source>
</evidence>
<name>A0A841YZN3_9LIST</name>
<dbReference type="GO" id="GO:0006307">
    <property type="term" value="P:DNA alkylation repair"/>
    <property type="evidence" value="ECO:0007669"/>
    <property type="project" value="UniProtKB-UniRule"/>
</dbReference>
<reference evidence="11 12" key="1">
    <citation type="submission" date="2020-03" db="EMBL/GenBank/DDBJ databases">
        <title>Soil Listeria distribution.</title>
        <authorList>
            <person name="Liao J."/>
            <person name="Wiedmann M."/>
        </authorList>
    </citation>
    <scope>NUCLEOTIDE SEQUENCE [LARGE SCALE GENOMIC DNA]</scope>
    <source>
        <strain evidence="11 12">FSL L7-1614</strain>
    </source>
</reference>
<dbReference type="FunFam" id="1.10.10.10:FF:000214">
    <property type="entry name" value="Methylated-DNA--protein-cysteine methyltransferase"/>
    <property type="match status" value="1"/>
</dbReference>
<comment type="catalytic activity">
    <reaction evidence="8 9">
        <text>a 6-O-methyl-2'-deoxyguanosine in DNA + L-cysteinyl-[protein] = S-methyl-L-cysteinyl-[protein] + a 2'-deoxyguanosine in DNA</text>
        <dbReference type="Rhea" id="RHEA:24000"/>
        <dbReference type="Rhea" id="RHEA-COMP:10131"/>
        <dbReference type="Rhea" id="RHEA-COMP:10132"/>
        <dbReference type="Rhea" id="RHEA-COMP:11367"/>
        <dbReference type="Rhea" id="RHEA-COMP:11368"/>
        <dbReference type="ChEBI" id="CHEBI:29950"/>
        <dbReference type="ChEBI" id="CHEBI:82612"/>
        <dbReference type="ChEBI" id="CHEBI:85445"/>
        <dbReference type="ChEBI" id="CHEBI:85448"/>
        <dbReference type="EC" id="2.1.1.63"/>
    </reaction>
</comment>
<evidence type="ECO:0000256" key="6">
    <source>
        <dbReference type="ARBA" id="ARBA00022763"/>
    </source>
</evidence>
<dbReference type="InterPro" id="IPR036388">
    <property type="entry name" value="WH-like_DNA-bd_sf"/>
</dbReference>
<evidence type="ECO:0000256" key="1">
    <source>
        <dbReference type="ARBA" id="ARBA00001286"/>
    </source>
</evidence>
<comment type="catalytic activity">
    <reaction evidence="1 9">
        <text>a 4-O-methyl-thymidine in DNA + L-cysteinyl-[protein] = a thymidine in DNA + S-methyl-L-cysteinyl-[protein]</text>
        <dbReference type="Rhea" id="RHEA:53428"/>
        <dbReference type="Rhea" id="RHEA-COMP:10131"/>
        <dbReference type="Rhea" id="RHEA-COMP:10132"/>
        <dbReference type="Rhea" id="RHEA-COMP:13555"/>
        <dbReference type="Rhea" id="RHEA-COMP:13556"/>
        <dbReference type="ChEBI" id="CHEBI:29950"/>
        <dbReference type="ChEBI" id="CHEBI:82612"/>
        <dbReference type="ChEBI" id="CHEBI:137386"/>
        <dbReference type="ChEBI" id="CHEBI:137387"/>
        <dbReference type="EC" id="2.1.1.63"/>
    </reaction>
</comment>
<sequence>MQLYVNEMESPLGKLYLGVSEVAVKYIAYDEAPFVGEGTDFSTEENEMMRQLKGELQAFFDGSIQDFTLPLEVSGTDFQMRVWRALQEIPYGEVVSYKEIAEAAGSPKAVRAVGQANRANPIPIIIPCHRVIQAGGKLGGYNGDDVDRKIWLLNREMPF</sequence>
<dbReference type="HAMAP" id="MF_00772">
    <property type="entry name" value="OGT"/>
    <property type="match status" value="1"/>
</dbReference>
<comment type="miscellaneous">
    <text evidence="9">This enzyme catalyzes only one turnover and therefore is not strictly catalytic. According to one definition, an enzyme is a biocatalyst that acts repeatedly and over many reaction cycles.</text>
</comment>
<dbReference type="InterPro" id="IPR001497">
    <property type="entry name" value="MethylDNA_cys_MeTrfase_AS"/>
</dbReference>
<keyword evidence="3 9" id="KW-0963">Cytoplasm</keyword>
<dbReference type="InterPro" id="IPR023546">
    <property type="entry name" value="MGMT"/>
</dbReference>
<dbReference type="Gene3D" id="3.30.160.70">
    <property type="entry name" value="Methylated DNA-protein cysteine methyltransferase domain"/>
    <property type="match status" value="1"/>
</dbReference>
<dbReference type="GO" id="GO:0005737">
    <property type="term" value="C:cytoplasm"/>
    <property type="evidence" value="ECO:0007669"/>
    <property type="project" value="UniProtKB-SubCell"/>
</dbReference>
<evidence type="ECO:0000256" key="4">
    <source>
        <dbReference type="ARBA" id="ARBA00022603"/>
    </source>
</evidence>